<dbReference type="AlphaFoldDB" id="A0A4Q5BCB2"/>
<gene>
    <name evidence="1" type="ORF">PG2072B_1038</name>
</gene>
<comment type="caution">
    <text evidence="1">The sequence shown here is derived from an EMBL/GenBank/DDBJ whole genome shotgun (WGS) entry which is preliminary data.</text>
</comment>
<reference evidence="1 2" key="1">
    <citation type="submission" date="2019-01" db="EMBL/GenBank/DDBJ databases">
        <title>Unveiling genomic diversity among members of the Bifidobacterium pseudolongum species, a widely distributed gut commensal of the animal kingdom.</title>
        <authorList>
            <person name="Lugli G.A."/>
            <person name="Duranti S."/>
            <person name="Albert K."/>
            <person name="Mancabelli L."/>
            <person name="Napoli S."/>
            <person name="Viappiani A."/>
            <person name="Anzalone R."/>
            <person name="Longhi G."/>
            <person name="Milani C."/>
            <person name="Turroni F."/>
            <person name="Alessandri G."/>
            <person name="Sela D.A."/>
            <person name="Van Sinderen D."/>
            <person name="Ventura M."/>
        </authorList>
    </citation>
    <scope>NUCLEOTIDE SEQUENCE [LARGE SCALE GENOMIC DNA]</scope>
    <source>
        <strain evidence="1 2">2072B</strain>
    </source>
</reference>
<proteinExistence type="predicted"/>
<dbReference type="Proteomes" id="UP000293268">
    <property type="component" value="Unassembled WGS sequence"/>
</dbReference>
<organism evidence="1 2">
    <name type="scientific">Bifidobacterium pseudolongum subsp. globosum</name>
    <dbReference type="NCBI Taxonomy" id="1690"/>
    <lineage>
        <taxon>Bacteria</taxon>
        <taxon>Bacillati</taxon>
        <taxon>Actinomycetota</taxon>
        <taxon>Actinomycetes</taxon>
        <taxon>Bifidobacteriales</taxon>
        <taxon>Bifidobacteriaceae</taxon>
        <taxon>Bifidobacterium</taxon>
    </lineage>
</organism>
<sequence>MVTITSYETAAGRRWEVRYRKPNGRSTRKRGFERRRDAEAWMAEHVVTAIATNSYVAPSAGAMTVGMLWGKYVAAHEGVWKPSHLHSGQCVARACGSGVRRAPYRVHCAE</sequence>
<evidence type="ECO:0000313" key="2">
    <source>
        <dbReference type="Proteomes" id="UP000293268"/>
    </source>
</evidence>
<protein>
    <submittedName>
        <fullName evidence="1">Integrase</fullName>
    </submittedName>
</protein>
<accession>A0A4Q5BCB2</accession>
<evidence type="ECO:0000313" key="1">
    <source>
        <dbReference type="EMBL" id="RYQ68435.1"/>
    </source>
</evidence>
<name>A0A4Q5BCB2_9BIFI</name>
<dbReference type="EMBL" id="SBKU01000007">
    <property type="protein sequence ID" value="RYQ68435.1"/>
    <property type="molecule type" value="Genomic_DNA"/>
</dbReference>